<feature type="binding site" evidence="10">
    <location>
        <position position="222"/>
    </location>
    <ligand>
        <name>Mg(2+)</name>
        <dbReference type="ChEBI" id="CHEBI:18420"/>
    </ligand>
</feature>
<organism evidence="12 13">
    <name type="scientific">Azospirillum doebereinerae</name>
    <dbReference type="NCBI Taxonomy" id="92933"/>
    <lineage>
        <taxon>Bacteria</taxon>
        <taxon>Pseudomonadati</taxon>
        <taxon>Pseudomonadota</taxon>
        <taxon>Alphaproteobacteria</taxon>
        <taxon>Rhodospirillales</taxon>
        <taxon>Azospirillaceae</taxon>
        <taxon>Azospirillum</taxon>
    </lineage>
</organism>
<dbReference type="InterPro" id="IPR005809">
    <property type="entry name" value="Succ_CoA_ligase-like_bsu"/>
</dbReference>
<evidence type="ECO:0000256" key="4">
    <source>
        <dbReference type="ARBA" id="ARBA00022723"/>
    </source>
</evidence>
<evidence type="ECO:0000256" key="6">
    <source>
        <dbReference type="ARBA" id="ARBA00022840"/>
    </source>
</evidence>
<feature type="binding site" evidence="10">
    <location>
        <position position="108"/>
    </location>
    <ligand>
        <name>ATP</name>
        <dbReference type="ChEBI" id="CHEBI:30616"/>
    </ligand>
</feature>
<evidence type="ECO:0000313" key="13">
    <source>
        <dbReference type="Proteomes" id="UP000280346"/>
    </source>
</evidence>
<dbReference type="Gene3D" id="3.30.470.20">
    <property type="entry name" value="ATP-grasp fold, B domain"/>
    <property type="match status" value="1"/>
</dbReference>
<dbReference type="AlphaFoldDB" id="A0A433J2Q0"/>
<keyword evidence="5 10" id="KW-0547">Nucleotide-binding</keyword>
<dbReference type="SUPFAM" id="SSF52210">
    <property type="entry name" value="Succinyl-CoA synthetase domains"/>
    <property type="match status" value="1"/>
</dbReference>
<feature type="binding site" evidence="10">
    <location>
        <position position="111"/>
    </location>
    <ligand>
        <name>ATP</name>
        <dbReference type="ChEBI" id="CHEBI:30616"/>
    </ligand>
</feature>
<dbReference type="InterPro" id="IPR013815">
    <property type="entry name" value="ATP_grasp_subdomain_1"/>
</dbReference>
<feature type="binding site" evidence="10">
    <location>
        <position position="46"/>
    </location>
    <ligand>
        <name>ATP</name>
        <dbReference type="ChEBI" id="CHEBI:30616"/>
    </ligand>
</feature>
<comment type="function">
    <text evidence="10">Succinyl-CoA synthetase functions in the citric acid cycle (TCA), coupling the hydrolysis of succinyl-CoA to the synthesis of either ATP or GTP and thus represents the only step of substrate-level phosphorylation in the TCA. The beta subunit provides nucleotide specificity of the enzyme and binds the substrate succinate, while the binding sites for coenzyme A and phosphate are found in the alpha subunit.</text>
</comment>
<feature type="binding site" evidence="10">
    <location>
        <position position="208"/>
    </location>
    <ligand>
        <name>Mg(2+)</name>
        <dbReference type="ChEBI" id="CHEBI:18420"/>
    </ligand>
</feature>
<dbReference type="PANTHER" id="PTHR11815">
    <property type="entry name" value="SUCCINYL-COA SYNTHETASE BETA CHAIN"/>
    <property type="match status" value="1"/>
</dbReference>
<dbReference type="UniPathway" id="UPA00223">
    <property type="reaction ID" value="UER00999"/>
</dbReference>
<dbReference type="GO" id="GO:0050074">
    <property type="term" value="F:malate-CoA ligase activity"/>
    <property type="evidence" value="ECO:0007669"/>
    <property type="project" value="UniProtKB-EC"/>
</dbReference>
<dbReference type="InterPro" id="IPR013650">
    <property type="entry name" value="ATP-grasp_succ-CoA_synth-type"/>
</dbReference>
<dbReference type="GO" id="GO:0006099">
    <property type="term" value="P:tricarboxylic acid cycle"/>
    <property type="evidence" value="ECO:0007669"/>
    <property type="project" value="UniProtKB-UniRule"/>
</dbReference>
<keyword evidence="6 10" id="KW-0067">ATP-binding</keyword>
<dbReference type="InterPro" id="IPR017866">
    <property type="entry name" value="Succ-CoA_synthase_bsu_CS"/>
</dbReference>
<dbReference type="GO" id="GO:0000287">
    <property type="term" value="F:magnesium ion binding"/>
    <property type="evidence" value="ECO:0007669"/>
    <property type="project" value="UniProtKB-UniRule"/>
</dbReference>
<dbReference type="GO" id="GO:0005829">
    <property type="term" value="C:cytosol"/>
    <property type="evidence" value="ECO:0007669"/>
    <property type="project" value="TreeGrafter"/>
</dbReference>
<keyword evidence="3 10" id="KW-0436">Ligase</keyword>
<reference evidence="12 13" key="1">
    <citation type="submission" date="2018-12" db="EMBL/GenBank/DDBJ databases">
        <authorList>
            <person name="Yang Y."/>
        </authorList>
    </citation>
    <scope>NUCLEOTIDE SEQUENCE [LARGE SCALE GENOMIC DNA]</scope>
    <source>
        <strain evidence="12 13">GSF71</strain>
    </source>
</reference>
<evidence type="ECO:0000256" key="5">
    <source>
        <dbReference type="ARBA" id="ARBA00022741"/>
    </source>
</evidence>
<evidence type="ECO:0000256" key="3">
    <source>
        <dbReference type="ARBA" id="ARBA00022598"/>
    </source>
</evidence>
<evidence type="ECO:0000256" key="10">
    <source>
        <dbReference type="HAMAP-Rule" id="MF_00558"/>
    </source>
</evidence>
<comment type="pathway">
    <text evidence="9">One-carbon metabolism; formaldehyde assimilation via serine pathway.</text>
</comment>
<dbReference type="InterPro" id="IPR005811">
    <property type="entry name" value="SUCC_ACL_C"/>
</dbReference>
<comment type="cofactor">
    <cofactor evidence="10">
        <name>Mg(2+)</name>
        <dbReference type="ChEBI" id="CHEBI:18420"/>
    </cofactor>
    <text evidence="10">Binds 1 Mg(2+) ion per subunit.</text>
</comment>
<keyword evidence="13" id="KW-1185">Reference proteome</keyword>
<evidence type="ECO:0000256" key="2">
    <source>
        <dbReference type="ARBA" id="ARBA00022532"/>
    </source>
</evidence>
<dbReference type="Proteomes" id="UP000280346">
    <property type="component" value="Unassembled WGS sequence"/>
</dbReference>
<dbReference type="GO" id="GO:0004776">
    <property type="term" value="F:succinate-CoA ligase (GDP-forming) activity"/>
    <property type="evidence" value="ECO:0007669"/>
    <property type="project" value="RHEA"/>
</dbReference>
<comment type="similarity">
    <text evidence="1 10">Belongs to the succinate/malate CoA ligase beta subunit family.</text>
</comment>
<protein>
    <recommendedName>
        <fullName evidence="10">Succinate--CoA ligase [ADP-forming] subunit beta</fullName>
        <ecNumber evidence="10">6.2.1.5</ecNumber>
    </recommendedName>
    <alternativeName>
        <fullName evidence="10">Succinyl-CoA synthetase subunit beta</fullName>
        <shortName evidence="10">SCS-beta</shortName>
    </alternativeName>
</protein>
<comment type="caution">
    <text evidence="12">The sequence shown here is derived from an EMBL/GenBank/DDBJ whole genome shotgun (WGS) entry which is preliminary data.</text>
</comment>
<dbReference type="PIRSF" id="PIRSF001554">
    <property type="entry name" value="SucCS_beta"/>
    <property type="match status" value="1"/>
</dbReference>
<feature type="binding site" evidence="10">
    <location>
        <begin position="53"/>
        <end position="55"/>
    </location>
    <ligand>
        <name>ATP</name>
        <dbReference type="ChEBI" id="CHEBI:30616"/>
    </ligand>
</feature>
<feature type="binding site" evidence="10">
    <location>
        <position position="273"/>
    </location>
    <ligand>
        <name>substrate</name>
        <note>ligand shared with subunit alpha</note>
    </ligand>
</feature>
<comment type="pathway">
    <text evidence="10">Carbohydrate metabolism; tricarboxylic acid cycle; succinate from succinyl-CoA (ligase route): step 1/1.</text>
</comment>
<keyword evidence="4 10" id="KW-0479">Metal-binding</keyword>
<comment type="catalytic activity">
    <reaction evidence="10">
        <text>GTP + succinate + CoA = succinyl-CoA + GDP + phosphate</text>
        <dbReference type="Rhea" id="RHEA:22120"/>
        <dbReference type="ChEBI" id="CHEBI:30031"/>
        <dbReference type="ChEBI" id="CHEBI:37565"/>
        <dbReference type="ChEBI" id="CHEBI:43474"/>
        <dbReference type="ChEBI" id="CHEBI:57287"/>
        <dbReference type="ChEBI" id="CHEBI:57292"/>
        <dbReference type="ChEBI" id="CHEBI:58189"/>
    </reaction>
</comment>
<evidence type="ECO:0000259" key="11">
    <source>
        <dbReference type="PROSITE" id="PS50975"/>
    </source>
</evidence>
<dbReference type="EMBL" id="RZIJ01000024">
    <property type="protein sequence ID" value="RUQ65968.1"/>
    <property type="molecule type" value="Genomic_DNA"/>
</dbReference>
<dbReference type="GO" id="GO:0004775">
    <property type="term" value="F:succinate-CoA ligase (ADP-forming) activity"/>
    <property type="evidence" value="ECO:0007669"/>
    <property type="project" value="UniProtKB-UniRule"/>
</dbReference>
<evidence type="ECO:0000256" key="7">
    <source>
        <dbReference type="ARBA" id="ARBA00022842"/>
    </source>
</evidence>
<feature type="binding site" evidence="10">
    <location>
        <position position="116"/>
    </location>
    <ligand>
        <name>ATP</name>
        <dbReference type="ChEBI" id="CHEBI:30616"/>
    </ligand>
</feature>
<comment type="catalytic activity">
    <reaction evidence="8">
        <text>(S)-malate + ATP + CoA = (S)-malyl-CoA + ADP + phosphate</text>
        <dbReference type="Rhea" id="RHEA:26193"/>
        <dbReference type="ChEBI" id="CHEBI:15589"/>
        <dbReference type="ChEBI" id="CHEBI:30616"/>
        <dbReference type="ChEBI" id="CHEBI:43474"/>
        <dbReference type="ChEBI" id="CHEBI:57287"/>
        <dbReference type="ChEBI" id="CHEBI:57317"/>
        <dbReference type="ChEBI" id="CHEBI:456216"/>
        <dbReference type="EC" id="6.2.1.9"/>
    </reaction>
</comment>
<comment type="catalytic activity">
    <reaction evidence="10">
        <text>succinate + ATP + CoA = succinyl-CoA + ADP + phosphate</text>
        <dbReference type="Rhea" id="RHEA:17661"/>
        <dbReference type="ChEBI" id="CHEBI:30031"/>
        <dbReference type="ChEBI" id="CHEBI:30616"/>
        <dbReference type="ChEBI" id="CHEBI:43474"/>
        <dbReference type="ChEBI" id="CHEBI:57287"/>
        <dbReference type="ChEBI" id="CHEBI:57292"/>
        <dbReference type="ChEBI" id="CHEBI:456216"/>
        <dbReference type="EC" id="6.2.1.5"/>
    </reaction>
</comment>
<dbReference type="EC" id="6.2.1.5" evidence="10"/>
<dbReference type="PROSITE" id="PS01217">
    <property type="entry name" value="SUCCINYL_COA_LIG_3"/>
    <property type="match status" value="1"/>
</dbReference>
<dbReference type="FunFam" id="3.30.1490.20:FF:000002">
    <property type="entry name" value="Succinate--CoA ligase [ADP-forming] subunit beta"/>
    <property type="match status" value="1"/>
</dbReference>
<dbReference type="GO" id="GO:0006104">
    <property type="term" value="P:succinyl-CoA metabolic process"/>
    <property type="evidence" value="ECO:0007669"/>
    <property type="project" value="TreeGrafter"/>
</dbReference>
<gene>
    <name evidence="10" type="primary">sucC</name>
    <name evidence="12" type="ORF">EJ913_24285</name>
</gene>
<dbReference type="PANTHER" id="PTHR11815:SF10">
    <property type="entry name" value="SUCCINATE--COA LIGASE [GDP-FORMING] SUBUNIT BETA, MITOCHONDRIAL"/>
    <property type="match status" value="1"/>
</dbReference>
<dbReference type="GO" id="GO:0005524">
    <property type="term" value="F:ATP binding"/>
    <property type="evidence" value="ECO:0007669"/>
    <property type="project" value="UniProtKB-UniRule"/>
</dbReference>
<dbReference type="Pfam" id="PF00549">
    <property type="entry name" value="Ligase_CoA"/>
    <property type="match status" value="1"/>
</dbReference>
<evidence type="ECO:0000256" key="1">
    <source>
        <dbReference type="ARBA" id="ARBA00009182"/>
    </source>
</evidence>
<dbReference type="Pfam" id="PF08442">
    <property type="entry name" value="ATP-grasp_2"/>
    <property type="match status" value="1"/>
</dbReference>
<dbReference type="OrthoDB" id="9802602at2"/>
<accession>A0A433J2Q0</accession>
<feature type="domain" description="ATP-grasp" evidence="11">
    <location>
        <begin position="9"/>
        <end position="236"/>
    </location>
</feature>
<sequence>MNIHEYQAKELLKAYGVAVPRGGVAYTAEEAETVARELGGPVWVVKSQIHAGGRGAGRFQDNPDGKGGVRVVKSVEEVGRNAAEMLNHVLVTKQTGPAGKEVKRLYVEEGADIKRELYLGLLTDRASGRVTIIASTEGGMEIEEVAHNTPEKIVKVAIDPVTGIQGYHTRRIAFALGLEGKQVGSAAKFIAAAYKAFVELDCAIVEINPLIVTGSGDILALDAKMSFDDNALFRHKDVAALRDEAEEDPAEIEAARHDLNYVKLDGNIGCMVNGAGLAMATMDIIKLYGGEPANFLDVGGGATKERVTAAFKLILSDSNVEGILVNIFGGIMRCDVIAEGVVAAAREVHLHVPLVVRLEGTNVTLGKEILADSGLPIVSADNLADAADKIVAAVVKEAA</sequence>
<dbReference type="Gene3D" id="3.40.50.261">
    <property type="entry name" value="Succinyl-CoA synthetase domains"/>
    <property type="match status" value="1"/>
</dbReference>
<comment type="subunit">
    <text evidence="10">Heterotetramer of two alpha and two beta subunits.</text>
</comment>
<dbReference type="RefSeq" id="WP_127002779.1">
    <property type="nucleotide sequence ID" value="NZ_JBNPXW010000011.1"/>
</dbReference>
<dbReference type="PROSITE" id="PS50975">
    <property type="entry name" value="ATP_GRASP"/>
    <property type="match status" value="1"/>
</dbReference>
<dbReference type="NCBIfam" id="NF001913">
    <property type="entry name" value="PRK00696.1"/>
    <property type="match status" value="1"/>
</dbReference>
<dbReference type="GO" id="GO:0042709">
    <property type="term" value="C:succinate-CoA ligase complex"/>
    <property type="evidence" value="ECO:0007669"/>
    <property type="project" value="UniProtKB-ARBA"/>
</dbReference>
<dbReference type="InterPro" id="IPR016102">
    <property type="entry name" value="Succinyl-CoA_synth-like"/>
</dbReference>
<keyword evidence="2 10" id="KW-0816">Tricarboxylic acid cycle</keyword>
<dbReference type="SUPFAM" id="SSF56059">
    <property type="entry name" value="Glutathione synthetase ATP-binding domain-like"/>
    <property type="match status" value="1"/>
</dbReference>
<feature type="binding site" evidence="10">
    <location>
        <begin position="330"/>
        <end position="332"/>
    </location>
    <ligand>
        <name>substrate</name>
        <note>ligand shared with subunit alpha</note>
    </ligand>
</feature>
<proteinExistence type="inferred from homology"/>
<dbReference type="FunFam" id="3.30.470.20:FF:000002">
    <property type="entry name" value="Succinate--CoA ligase [ADP-forming] subunit beta"/>
    <property type="match status" value="1"/>
</dbReference>
<keyword evidence="7 10" id="KW-0460">Magnesium</keyword>
<dbReference type="FunFam" id="3.40.50.261:FF:000001">
    <property type="entry name" value="Succinate--CoA ligase [ADP-forming] subunit beta"/>
    <property type="match status" value="1"/>
</dbReference>
<evidence type="ECO:0000313" key="12">
    <source>
        <dbReference type="EMBL" id="RUQ65968.1"/>
    </source>
</evidence>
<dbReference type="HAMAP" id="MF_00558">
    <property type="entry name" value="Succ_CoA_beta"/>
    <property type="match status" value="1"/>
</dbReference>
<dbReference type="Gene3D" id="3.30.1490.20">
    <property type="entry name" value="ATP-grasp fold, A domain"/>
    <property type="match status" value="1"/>
</dbReference>
<dbReference type="InterPro" id="IPR011761">
    <property type="entry name" value="ATP-grasp"/>
</dbReference>
<name>A0A433J2Q0_9PROT</name>
<evidence type="ECO:0000256" key="9">
    <source>
        <dbReference type="ARBA" id="ARBA00060690"/>
    </source>
</evidence>
<dbReference type="NCBIfam" id="TIGR01016">
    <property type="entry name" value="sucCoAbeta"/>
    <property type="match status" value="1"/>
</dbReference>
<evidence type="ECO:0000256" key="8">
    <source>
        <dbReference type="ARBA" id="ARBA00052241"/>
    </source>
</evidence>